<dbReference type="InterPro" id="IPR002575">
    <property type="entry name" value="Aminoglycoside_PTrfase"/>
</dbReference>
<dbReference type="InterPro" id="IPR051678">
    <property type="entry name" value="AGP_Transferase"/>
</dbReference>
<dbReference type="InterPro" id="IPR011009">
    <property type="entry name" value="Kinase-like_dom_sf"/>
</dbReference>
<accession>A0A1I6GZ06</accession>
<gene>
    <name evidence="3" type="ORF">SAMN04487947_1835</name>
</gene>
<feature type="region of interest" description="Disordered" evidence="1">
    <location>
        <begin position="125"/>
        <end position="148"/>
    </location>
</feature>
<evidence type="ECO:0000256" key="1">
    <source>
        <dbReference type="SAM" id="MobiDB-lite"/>
    </source>
</evidence>
<dbReference type="GO" id="GO:0016740">
    <property type="term" value="F:transferase activity"/>
    <property type="evidence" value="ECO:0007669"/>
    <property type="project" value="UniProtKB-KW"/>
</dbReference>
<proteinExistence type="predicted"/>
<dbReference type="Gene3D" id="3.90.1200.10">
    <property type="match status" value="1"/>
</dbReference>
<name>A0A1I6GZ06_9EURY</name>
<dbReference type="PANTHER" id="PTHR21310:SF15">
    <property type="entry name" value="AMINOGLYCOSIDE PHOSPHOTRANSFERASE DOMAIN-CONTAINING PROTEIN"/>
    <property type="match status" value="1"/>
</dbReference>
<dbReference type="SUPFAM" id="SSF56112">
    <property type="entry name" value="Protein kinase-like (PK-like)"/>
    <property type="match status" value="1"/>
</dbReference>
<keyword evidence="3" id="KW-0808">Transferase</keyword>
<sequence>MRRDTDERRDRLESASDSHRIVRQLRDVPPHEVYEVRVDGRRAVYKRDTGPTGSAGVEGRVTAFVGRETSVPVPEVLSVGDDHYVAAWHPDAPEPDAARVADETWARAAGRTLATLHAETESHLGAFGPFRSRDGADPVTDDGAPRVDGTEDWREAALAEVRRRRPVLARYGHGDVADAVVDLLRDRVDAFAGAGPPVCCHGWATPEHVAVADGRVACVVDFEHAVAAPAGFDYWRTVLPTFGGDDASSTAFREGYESVRSLPSGFDRRAPFYALLNEVYYVESLHVQDQHGPRETAERAARLRENIFERVERLS</sequence>
<protein>
    <submittedName>
        <fullName evidence="3">Phosphotransferase enzyme family protein</fullName>
    </submittedName>
</protein>
<keyword evidence="4" id="KW-1185">Reference proteome</keyword>
<dbReference type="PANTHER" id="PTHR21310">
    <property type="entry name" value="AMINOGLYCOSIDE PHOSPHOTRANSFERASE-RELATED-RELATED"/>
    <property type="match status" value="1"/>
</dbReference>
<evidence type="ECO:0000259" key="2">
    <source>
        <dbReference type="Pfam" id="PF01636"/>
    </source>
</evidence>
<dbReference type="AlphaFoldDB" id="A0A1I6GZ06"/>
<organism evidence="3 4">
    <name type="scientific">Halogeometricum rufum</name>
    <dbReference type="NCBI Taxonomy" id="553469"/>
    <lineage>
        <taxon>Archaea</taxon>
        <taxon>Methanobacteriati</taxon>
        <taxon>Methanobacteriota</taxon>
        <taxon>Stenosarchaea group</taxon>
        <taxon>Halobacteria</taxon>
        <taxon>Halobacteriales</taxon>
        <taxon>Haloferacaceae</taxon>
        <taxon>Halogeometricum</taxon>
    </lineage>
</organism>
<feature type="domain" description="Aminoglycoside phosphotransferase" evidence="2">
    <location>
        <begin position="32"/>
        <end position="271"/>
    </location>
</feature>
<dbReference type="OrthoDB" id="350437at2157"/>
<dbReference type="STRING" id="553469.SAMN04487947_1835"/>
<dbReference type="Pfam" id="PF01636">
    <property type="entry name" value="APH"/>
    <property type="match status" value="1"/>
</dbReference>
<dbReference type="EMBL" id="FOYT01000001">
    <property type="protein sequence ID" value="SFR47301.1"/>
    <property type="molecule type" value="Genomic_DNA"/>
</dbReference>
<evidence type="ECO:0000313" key="3">
    <source>
        <dbReference type="EMBL" id="SFR47301.1"/>
    </source>
</evidence>
<dbReference type="RefSeq" id="WP_089806637.1">
    <property type="nucleotide sequence ID" value="NZ_FOYT01000001.1"/>
</dbReference>
<dbReference type="Proteomes" id="UP000198531">
    <property type="component" value="Unassembled WGS sequence"/>
</dbReference>
<reference evidence="4" key="1">
    <citation type="submission" date="2016-10" db="EMBL/GenBank/DDBJ databases">
        <authorList>
            <person name="Varghese N."/>
            <person name="Submissions S."/>
        </authorList>
    </citation>
    <scope>NUCLEOTIDE SEQUENCE [LARGE SCALE GENOMIC DNA]</scope>
    <source>
        <strain evidence="4">CGMCC 1.7736</strain>
    </source>
</reference>
<evidence type="ECO:0000313" key="4">
    <source>
        <dbReference type="Proteomes" id="UP000198531"/>
    </source>
</evidence>